<dbReference type="Gene3D" id="1.10.10.10">
    <property type="entry name" value="Winged helix-like DNA-binding domain superfamily/Winged helix DNA-binding domain"/>
    <property type="match status" value="1"/>
</dbReference>
<dbReference type="InterPro" id="IPR036388">
    <property type="entry name" value="WH-like_DNA-bd_sf"/>
</dbReference>
<comment type="caution">
    <text evidence="5">The sequence shown here is derived from an EMBL/GenBank/DDBJ whole genome shotgun (WGS) entry which is preliminary data.</text>
</comment>
<name>A0A0E2H6B7_9FIRM</name>
<proteinExistence type="predicted"/>
<dbReference type="Pfam" id="PF12802">
    <property type="entry name" value="MarR_2"/>
    <property type="match status" value="1"/>
</dbReference>
<dbReference type="GeneID" id="57962221"/>
<dbReference type="PANTHER" id="PTHR42756">
    <property type="entry name" value="TRANSCRIPTIONAL REGULATOR, MARR"/>
    <property type="match status" value="1"/>
</dbReference>
<accession>A0A0E2H6B7</accession>
<evidence type="ECO:0000313" key="6">
    <source>
        <dbReference type="Proteomes" id="UP000013085"/>
    </source>
</evidence>
<evidence type="ECO:0000256" key="1">
    <source>
        <dbReference type="ARBA" id="ARBA00023015"/>
    </source>
</evidence>
<dbReference type="PATRIC" id="fig|999408.3.peg.4340"/>
<gene>
    <name evidence="5" type="ORF">HMPREF1090_04049</name>
</gene>
<dbReference type="SMART" id="SM00347">
    <property type="entry name" value="HTH_MARR"/>
    <property type="match status" value="1"/>
</dbReference>
<dbReference type="GO" id="GO:0003677">
    <property type="term" value="F:DNA binding"/>
    <property type="evidence" value="ECO:0007669"/>
    <property type="project" value="UniProtKB-KW"/>
</dbReference>
<dbReference type="HOGENOM" id="CLU_083287_30_0_9"/>
<sequence>MQEKLNELLMDFNKMNKEFDELYHKVASKMGISDSAFSIFYTIYDLGDGCLQKDICYEFFANKQTVNSSIRKLVQEGYIYLKQGVGRDKHIFLTEAGKQFVEKYIVPVVQKENAAFTALKEEEQKELLRLANIYMESLREELNEL</sequence>
<keyword evidence="2" id="KW-0238">DNA-binding</keyword>
<dbReference type="Proteomes" id="UP000013085">
    <property type="component" value="Unassembled WGS sequence"/>
</dbReference>
<dbReference type="PANTHER" id="PTHR42756:SF1">
    <property type="entry name" value="TRANSCRIPTIONAL REPRESSOR OF EMRAB OPERON"/>
    <property type="match status" value="1"/>
</dbReference>
<feature type="domain" description="HTH marR-type" evidence="4">
    <location>
        <begin position="25"/>
        <end position="124"/>
    </location>
</feature>
<organism evidence="5 6">
    <name type="scientific">[Clostridium] clostridioforme 90A8</name>
    <dbReference type="NCBI Taxonomy" id="999408"/>
    <lineage>
        <taxon>Bacteria</taxon>
        <taxon>Bacillati</taxon>
        <taxon>Bacillota</taxon>
        <taxon>Clostridia</taxon>
        <taxon>Lachnospirales</taxon>
        <taxon>Lachnospiraceae</taxon>
        <taxon>Enterocloster</taxon>
    </lineage>
</organism>
<evidence type="ECO:0000259" key="4">
    <source>
        <dbReference type="SMART" id="SM00347"/>
    </source>
</evidence>
<dbReference type="SUPFAM" id="SSF46785">
    <property type="entry name" value="Winged helix' DNA-binding domain"/>
    <property type="match status" value="1"/>
</dbReference>
<dbReference type="GO" id="GO:0003700">
    <property type="term" value="F:DNA-binding transcription factor activity"/>
    <property type="evidence" value="ECO:0007669"/>
    <property type="project" value="InterPro"/>
</dbReference>
<reference evidence="5 6" key="1">
    <citation type="submission" date="2013-01" db="EMBL/GenBank/DDBJ databases">
        <title>The Genome Sequence of Clostridium clostridioforme 90A8.</title>
        <authorList>
            <consortium name="The Broad Institute Genome Sequencing Platform"/>
            <person name="Earl A."/>
            <person name="Ward D."/>
            <person name="Feldgarden M."/>
            <person name="Gevers D."/>
            <person name="Courvalin P."/>
            <person name="Lambert T."/>
            <person name="Walker B."/>
            <person name="Young S.K."/>
            <person name="Zeng Q."/>
            <person name="Gargeya S."/>
            <person name="Fitzgerald M."/>
            <person name="Haas B."/>
            <person name="Abouelleil A."/>
            <person name="Alvarado L."/>
            <person name="Arachchi H.M."/>
            <person name="Berlin A.M."/>
            <person name="Chapman S.B."/>
            <person name="Dewar J."/>
            <person name="Goldberg J."/>
            <person name="Griggs A."/>
            <person name="Gujja S."/>
            <person name="Hansen M."/>
            <person name="Howarth C."/>
            <person name="Imamovic A."/>
            <person name="Larimer J."/>
            <person name="McCowan C."/>
            <person name="Murphy C."/>
            <person name="Neiman D."/>
            <person name="Pearson M."/>
            <person name="Priest M."/>
            <person name="Roberts A."/>
            <person name="Saif S."/>
            <person name="Shea T."/>
            <person name="Sisk P."/>
            <person name="Sykes S."/>
            <person name="Wortman J."/>
            <person name="Nusbaum C."/>
            <person name="Birren B."/>
        </authorList>
    </citation>
    <scope>NUCLEOTIDE SEQUENCE [LARGE SCALE GENOMIC DNA]</scope>
    <source>
        <strain evidence="5 6">90A8</strain>
    </source>
</reference>
<dbReference type="InterPro" id="IPR000835">
    <property type="entry name" value="HTH_MarR-typ"/>
</dbReference>
<keyword evidence="3" id="KW-0804">Transcription</keyword>
<keyword evidence="1" id="KW-0805">Transcription regulation</keyword>
<evidence type="ECO:0000313" key="5">
    <source>
        <dbReference type="EMBL" id="ENZ11494.1"/>
    </source>
</evidence>
<evidence type="ECO:0000256" key="3">
    <source>
        <dbReference type="ARBA" id="ARBA00023163"/>
    </source>
</evidence>
<dbReference type="AlphaFoldDB" id="A0A0E2H6B7"/>
<evidence type="ECO:0000256" key="2">
    <source>
        <dbReference type="ARBA" id="ARBA00023125"/>
    </source>
</evidence>
<dbReference type="RefSeq" id="WP_002587222.1">
    <property type="nucleotide sequence ID" value="NZ_KB850982.1"/>
</dbReference>
<dbReference type="InterPro" id="IPR036390">
    <property type="entry name" value="WH_DNA-bd_sf"/>
</dbReference>
<dbReference type="EMBL" id="AGYR01000043">
    <property type="protein sequence ID" value="ENZ11494.1"/>
    <property type="molecule type" value="Genomic_DNA"/>
</dbReference>
<protein>
    <recommendedName>
        <fullName evidence="4">HTH marR-type domain-containing protein</fullName>
    </recommendedName>
</protein>